<comment type="subcellular location">
    <subcellularLocation>
        <location evidence="1">Nucleus</location>
    </subcellularLocation>
</comment>
<proteinExistence type="predicted"/>
<dbReference type="PROSITE" id="PS50090">
    <property type="entry name" value="MYB_LIKE"/>
    <property type="match status" value="1"/>
</dbReference>
<evidence type="ECO:0000256" key="1">
    <source>
        <dbReference type="ARBA" id="ARBA00004123"/>
    </source>
</evidence>
<keyword evidence="2" id="KW-0805">Transcription regulation</keyword>
<gene>
    <name evidence="9" type="ORF">glysoja_027224</name>
</gene>
<evidence type="ECO:0000313" key="9">
    <source>
        <dbReference type="EMBL" id="KHN44613.1"/>
    </source>
</evidence>
<dbReference type="GO" id="GO:0019185">
    <property type="term" value="C:snRNA-activating protein complex"/>
    <property type="evidence" value="ECO:0007669"/>
    <property type="project" value="TreeGrafter"/>
</dbReference>
<feature type="compositionally biased region" description="Basic residues" evidence="6">
    <location>
        <begin position="351"/>
        <end position="361"/>
    </location>
</feature>
<dbReference type="InterPro" id="IPR009057">
    <property type="entry name" value="Homeodomain-like_sf"/>
</dbReference>
<reference evidence="9" key="1">
    <citation type="submission" date="2014-07" db="EMBL/GenBank/DDBJ databases">
        <title>Identification of a novel salt tolerance gene in wild soybean by whole-genome sequencing.</title>
        <authorList>
            <person name="Lam H.-M."/>
            <person name="Qi X."/>
            <person name="Li M.-W."/>
            <person name="Liu X."/>
            <person name="Xie M."/>
            <person name="Ni M."/>
            <person name="Xu X."/>
        </authorList>
    </citation>
    <scope>NUCLEOTIDE SEQUENCE [LARGE SCALE GENOMIC DNA]</scope>
    <source>
        <tissue evidence="9">Root</tissue>
    </source>
</reference>
<feature type="domain" description="Myb-like" evidence="7">
    <location>
        <begin position="235"/>
        <end position="285"/>
    </location>
</feature>
<dbReference type="GO" id="GO:0005634">
    <property type="term" value="C:nucleus"/>
    <property type="evidence" value="ECO:0007669"/>
    <property type="project" value="UniProtKB-SubCell"/>
</dbReference>
<dbReference type="GO" id="GO:0042796">
    <property type="term" value="P:snRNA transcription by RNA polymerase III"/>
    <property type="evidence" value="ECO:0007669"/>
    <property type="project" value="TreeGrafter"/>
</dbReference>
<name>A0A0B2SID4_GLYSO</name>
<evidence type="ECO:0000256" key="6">
    <source>
        <dbReference type="SAM" id="MobiDB-lite"/>
    </source>
</evidence>
<dbReference type="InterPro" id="IPR001005">
    <property type="entry name" value="SANT/Myb"/>
</dbReference>
<dbReference type="PANTHER" id="PTHR46621">
    <property type="entry name" value="SNRNA-ACTIVATING PROTEIN COMPLEX SUBUNIT 4"/>
    <property type="match status" value="1"/>
</dbReference>
<dbReference type="GO" id="GO:0042795">
    <property type="term" value="P:snRNA transcription by RNA polymerase II"/>
    <property type="evidence" value="ECO:0007669"/>
    <property type="project" value="TreeGrafter"/>
</dbReference>
<feature type="domain" description="HTH myb-type" evidence="8">
    <location>
        <begin position="235"/>
        <end position="289"/>
    </location>
</feature>
<evidence type="ECO:0000256" key="4">
    <source>
        <dbReference type="ARBA" id="ARBA00023163"/>
    </source>
</evidence>
<dbReference type="EMBL" id="KN643148">
    <property type="protein sequence ID" value="KHN44613.1"/>
    <property type="molecule type" value="Genomic_DNA"/>
</dbReference>
<dbReference type="GO" id="GO:0000978">
    <property type="term" value="F:RNA polymerase II cis-regulatory region sequence-specific DNA binding"/>
    <property type="evidence" value="ECO:0007669"/>
    <property type="project" value="TreeGrafter"/>
</dbReference>
<evidence type="ECO:0000259" key="7">
    <source>
        <dbReference type="PROSITE" id="PS50090"/>
    </source>
</evidence>
<keyword evidence="3" id="KW-0238">DNA-binding</keyword>
<keyword evidence="4" id="KW-0804">Transcription</keyword>
<dbReference type="SUPFAM" id="SSF46689">
    <property type="entry name" value="Homeodomain-like"/>
    <property type="match status" value="1"/>
</dbReference>
<dbReference type="Pfam" id="PF00249">
    <property type="entry name" value="Myb_DNA-binding"/>
    <property type="match status" value="1"/>
</dbReference>
<dbReference type="SMART" id="SM00717">
    <property type="entry name" value="SANT"/>
    <property type="match status" value="1"/>
</dbReference>
<dbReference type="CDD" id="cd00167">
    <property type="entry name" value="SANT"/>
    <property type="match status" value="1"/>
</dbReference>
<evidence type="ECO:0000256" key="3">
    <source>
        <dbReference type="ARBA" id="ARBA00023125"/>
    </source>
</evidence>
<dbReference type="PANTHER" id="PTHR46621:SF1">
    <property type="entry name" value="SNRNA-ACTIVATING PROTEIN COMPLEX SUBUNIT 4"/>
    <property type="match status" value="1"/>
</dbReference>
<sequence>MEMLVEGDQTSSPGYEGDIANDSIYYESDVGELCPVSQHTNEAATKELIQNVEMKLSDFVESSEPDACGSSKLPQKRLSCPPVVRFFIDAINKNRDLQRFIRSKLIEFEAKIEENKKMRNKIKILKDFQASCTRRTGNVLSLKKDPRVQLISSKKSFAPKNSKKPKKASAMCYGPEENSHVANYRMVLERFPLSLDRKKWSNVERESLLKGIKQQFQEMVLQLSLSVDRYLNCLDPSLKWGGWTEEEDLRLEAAVVKHGYCWSKIAEEVPPRTDSQCRKRWKVLCPEYVPLLQEARKKQRSIIGCNFVDRESERPAITLNDFLPLPVPAPKSDVGASNLRKKAKSSNVPKKMSKKLAKRARLHTKEVQDTEVYSDDGIKTYGEVSACSNVPKKMRSKRHTKKTRNCPKEVVDIYCSEKVKTCIESSESQSTCIASSGNQDSDNITIACFLRDKSKEMLSRFTKDLSQASFSSRSIDVSNKQVESQDPFDDQIGLSKSFDTVGTENLFVQQNVASDRRVGKPEDANTLTGGDHDEMTLACFLGNKSKKGSQAANGRGACSSTIIIPDDSGLSMSKHVEKETVLHGGVAEPMDIVVEEKDDELLTSFLQNRPTRQRKRPSRYSEFRVPYAELGPVYRFSAWRNLYTNRLP</sequence>
<keyword evidence="5" id="KW-0539">Nucleus</keyword>
<dbReference type="InterPro" id="IPR017930">
    <property type="entry name" value="Myb_dom"/>
</dbReference>
<protein>
    <submittedName>
        <fullName evidence="9">Myb-like protein L</fullName>
    </submittedName>
</protein>
<accession>A0A0B2SID4</accession>
<dbReference type="Gene3D" id="1.10.10.60">
    <property type="entry name" value="Homeodomain-like"/>
    <property type="match status" value="1"/>
</dbReference>
<dbReference type="Proteomes" id="UP000053555">
    <property type="component" value="Unassembled WGS sequence"/>
</dbReference>
<dbReference type="InterPro" id="IPR051575">
    <property type="entry name" value="Myb-like_DNA-bd"/>
</dbReference>
<dbReference type="GO" id="GO:0001006">
    <property type="term" value="F:RNA polymerase III type 3 promoter sequence-specific DNA binding"/>
    <property type="evidence" value="ECO:0007669"/>
    <property type="project" value="TreeGrafter"/>
</dbReference>
<dbReference type="AlphaFoldDB" id="A0A0B2SID4"/>
<dbReference type="PROSITE" id="PS51294">
    <property type="entry name" value="HTH_MYB"/>
    <property type="match status" value="1"/>
</dbReference>
<evidence type="ECO:0000259" key="8">
    <source>
        <dbReference type="PROSITE" id="PS51294"/>
    </source>
</evidence>
<organism evidence="9">
    <name type="scientific">Glycine soja</name>
    <name type="common">Wild soybean</name>
    <dbReference type="NCBI Taxonomy" id="3848"/>
    <lineage>
        <taxon>Eukaryota</taxon>
        <taxon>Viridiplantae</taxon>
        <taxon>Streptophyta</taxon>
        <taxon>Embryophyta</taxon>
        <taxon>Tracheophyta</taxon>
        <taxon>Spermatophyta</taxon>
        <taxon>Magnoliopsida</taxon>
        <taxon>eudicotyledons</taxon>
        <taxon>Gunneridae</taxon>
        <taxon>Pentapetalae</taxon>
        <taxon>rosids</taxon>
        <taxon>fabids</taxon>
        <taxon>Fabales</taxon>
        <taxon>Fabaceae</taxon>
        <taxon>Papilionoideae</taxon>
        <taxon>50 kb inversion clade</taxon>
        <taxon>NPAAA clade</taxon>
        <taxon>indigoferoid/millettioid clade</taxon>
        <taxon>Phaseoleae</taxon>
        <taxon>Glycine</taxon>
        <taxon>Glycine subgen. Soja</taxon>
    </lineage>
</organism>
<feature type="region of interest" description="Disordered" evidence="6">
    <location>
        <begin position="332"/>
        <end position="361"/>
    </location>
</feature>
<evidence type="ECO:0000256" key="2">
    <source>
        <dbReference type="ARBA" id="ARBA00023015"/>
    </source>
</evidence>
<evidence type="ECO:0000256" key="5">
    <source>
        <dbReference type="ARBA" id="ARBA00023242"/>
    </source>
</evidence>